<sequence>MNPLKEWDIVVAAGFRRQKPRASAAKNRGLRMLVQAPERIERLSG</sequence>
<evidence type="ECO:0000313" key="1">
    <source>
        <dbReference type="EMBL" id="CPR17514.1"/>
    </source>
</evidence>
<accession>A0A0G4JWE0</accession>
<dbReference type="Proteomes" id="UP000044377">
    <property type="component" value="Unassembled WGS sequence"/>
</dbReference>
<keyword evidence="2" id="KW-1185">Reference proteome</keyword>
<reference evidence="2" key="1">
    <citation type="submission" date="2015-01" db="EMBL/GenBank/DDBJ databases">
        <authorList>
            <person name="Paterson Steve"/>
        </authorList>
    </citation>
    <scope>NUCLEOTIDE SEQUENCE [LARGE SCALE GENOMIC DNA]</scope>
    <source>
        <strain evidence="2">OBR1</strain>
    </source>
</reference>
<dbReference type="RefSeq" id="WP_156186744.1">
    <property type="nucleotide sequence ID" value="NZ_CGIG01000001.1"/>
</dbReference>
<organism evidence="1 2">
    <name type="scientific">Brenneria goodwinii</name>
    <dbReference type="NCBI Taxonomy" id="1109412"/>
    <lineage>
        <taxon>Bacteria</taxon>
        <taxon>Pseudomonadati</taxon>
        <taxon>Pseudomonadota</taxon>
        <taxon>Gammaproteobacteria</taxon>
        <taxon>Enterobacterales</taxon>
        <taxon>Pectobacteriaceae</taxon>
        <taxon>Brenneria</taxon>
    </lineage>
</organism>
<dbReference type="EMBL" id="CGIG01000001">
    <property type="protein sequence ID" value="CPR17514.1"/>
    <property type="molecule type" value="Genomic_DNA"/>
</dbReference>
<protein>
    <submittedName>
        <fullName evidence="1">Uncharacterized protein</fullName>
    </submittedName>
</protein>
<dbReference type="AlphaFoldDB" id="A0A0G4JWE0"/>
<proteinExistence type="predicted"/>
<gene>
    <name evidence="1" type="ORF">BN1221_02685</name>
</gene>
<evidence type="ECO:0000313" key="2">
    <source>
        <dbReference type="Proteomes" id="UP000044377"/>
    </source>
</evidence>
<name>A0A0G4JWE0_9GAMM</name>